<dbReference type="EMBL" id="WNZZ01000004">
    <property type="protein sequence ID" value="MUG22262.1"/>
    <property type="molecule type" value="Genomic_DNA"/>
</dbReference>
<name>A0A6N8EUP5_PAEMA</name>
<evidence type="ECO:0000313" key="1">
    <source>
        <dbReference type="EMBL" id="MUG22262.1"/>
    </source>
</evidence>
<dbReference type="RefSeq" id="WP_082208125.1">
    <property type="nucleotide sequence ID" value="NZ_CP086393.1"/>
</dbReference>
<sequence>MEAETLPVLTVNAGQTYNDYDPATGKKPSAGLTGLILGGAGLAVAKKAGLLHHSGPSQEILIFDHCSVCMGIKTVPGQRQVAEAPRTSALSDQWTLL</sequence>
<comment type="caution">
    <text evidence="1">The sequence shown here is derived from an EMBL/GenBank/DDBJ whole genome shotgun (WGS) entry which is preliminary data.</text>
</comment>
<reference evidence="1 2" key="1">
    <citation type="submission" date="2019-11" db="EMBL/GenBank/DDBJ databases">
        <title>Draft genome sequences of five Paenibacillus species of dairy origin.</title>
        <authorList>
            <person name="Olajide A.M."/>
            <person name="Chen S."/>
            <person name="Lapointe G."/>
        </authorList>
    </citation>
    <scope>NUCLEOTIDE SEQUENCE [LARGE SCALE GENOMIC DNA]</scope>
    <source>
        <strain evidence="1 2">3CT49</strain>
    </source>
</reference>
<gene>
    <name evidence="1" type="ORF">GNQ08_07485</name>
</gene>
<organism evidence="1 2">
    <name type="scientific">Paenibacillus macerans</name>
    <name type="common">Bacillus macerans</name>
    <dbReference type="NCBI Taxonomy" id="44252"/>
    <lineage>
        <taxon>Bacteria</taxon>
        <taxon>Bacillati</taxon>
        <taxon>Bacillota</taxon>
        <taxon>Bacilli</taxon>
        <taxon>Bacillales</taxon>
        <taxon>Paenibacillaceae</taxon>
        <taxon>Paenibacillus</taxon>
    </lineage>
</organism>
<dbReference type="Proteomes" id="UP000442469">
    <property type="component" value="Unassembled WGS sequence"/>
</dbReference>
<dbReference type="Pfam" id="PF09935">
    <property type="entry name" value="DUF2167"/>
    <property type="match status" value="1"/>
</dbReference>
<accession>A0A6N8EUP5</accession>
<dbReference type="AlphaFoldDB" id="A0A6N8EUP5"/>
<proteinExistence type="predicted"/>
<dbReference type="InterPro" id="IPR018682">
    <property type="entry name" value="DUF2167_membr"/>
</dbReference>
<protein>
    <submittedName>
        <fullName evidence="1">DUF2167 domain-containing protein</fullName>
    </submittedName>
</protein>
<evidence type="ECO:0000313" key="2">
    <source>
        <dbReference type="Proteomes" id="UP000442469"/>
    </source>
</evidence>